<evidence type="ECO:0000313" key="2">
    <source>
        <dbReference type="Proteomes" id="UP001054945"/>
    </source>
</evidence>
<keyword evidence="2" id="KW-1185">Reference proteome</keyword>
<gene>
    <name evidence="1" type="ORF">CEXT_64571</name>
</gene>
<evidence type="ECO:0000313" key="1">
    <source>
        <dbReference type="EMBL" id="GIY15780.1"/>
    </source>
</evidence>
<organism evidence="1 2">
    <name type="scientific">Caerostris extrusa</name>
    <name type="common">Bark spider</name>
    <name type="synonym">Caerostris bankana</name>
    <dbReference type="NCBI Taxonomy" id="172846"/>
    <lineage>
        <taxon>Eukaryota</taxon>
        <taxon>Metazoa</taxon>
        <taxon>Ecdysozoa</taxon>
        <taxon>Arthropoda</taxon>
        <taxon>Chelicerata</taxon>
        <taxon>Arachnida</taxon>
        <taxon>Araneae</taxon>
        <taxon>Araneomorphae</taxon>
        <taxon>Entelegynae</taxon>
        <taxon>Araneoidea</taxon>
        <taxon>Araneidae</taxon>
        <taxon>Caerostris</taxon>
    </lineage>
</organism>
<dbReference type="AlphaFoldDB" id="A0AAV4R239"/>
<protein>
    <submittedName>
        <fullName evidence="1">Uncharacterized protein</fullName>
    </submittedName>
</protein>
<accession>A0AAV4R239</accession>
<comment type="caution">
    <text evidence="1">The sequence shown here is derived from an EMBL/GenBank/DDBJ whole genome shotgun (WGS) entry which is preliminary data.</text>
</comment>
<name>A0AAV4R239_CAEEX</name>
<dbReference type="EMBL" id="BPLR01007282">
    <property type="protein sequence ID" value="GIY15780.1"/>
    <property type="molecule type" value="Genomic_DNA"/>
</dbReference>
<dbReference type="Proteomes" id="UP001054945">
    <property type="component" value="Unassembled WGS sequence"/>
</dbReference>
<proteinExistence type="predicted"/>
<reference evidence="1 2" key="1">
    <citation type="submission" date="2021-06" db="EMBL/GenBank/DDBJ databases">
        <title>Caerostris extrusa draft genome.</title>
        <authorList>
            <person name="Kono N."/>
            <person name="Arakawa K."/>
        </authorList>
    </citation>
    <scope>NUCLEOTIDE SEQUENCE [LARGE SCALE GENOMIC DNA]</scope>
</reference>
<sequence>MQTVGCGGMKKEERSTYQFSHPSLLEIRGVPHSVQALQLPRGREKTHGQVLSGTVASSVGTAPGRALPPATLFSTRTGNDVNLKDHRIFLIAVQIENKLRFC</sequence>